<dbReference type="EMBL" id="AUWU02000001">
    <property type="protein sequence ID" value="KAH0577623.1"/>
    <property type="molecule type" value="Genomic_DNA"/>
</dbReference>
<sequence>MCHKGRLSSDCYYLGYFLCLFWLDTNFEGVGEVKPDMANSLLLRLQQYVLWRYLALLCHLCRGGQGQLLFQCANLDLQFYVLRIQGTTCSLCVVGMFLPLQCCINVLLVRQLQLLDERYLLVQRMWQRPDLLDEMYETLLHGCDTP</sequence>
<dbReference type="KEGG" id="ssao:94295000"/>
<proteinExistence type="predicted"/>
<reference evidence="2" key="1">
    <citation type="journal article" date="2014" name="PLoS Genet.">
        <title>The Genome of Spironucleus salmonicida Highlights a Fish Pathogen Adapted to Fluctuating Environments.</title>
        <authorList>
            <person name="Xu F."/>
            <person name="Jerlstrom-Hultqvist J."/>
            <person name="Einarsson E."/>
            <person name="Astvaldsson A."/>
            <person name="Svard S.G."/>
            <person name="Andersson J.O."/>
        </authorList>
    </citation>
    <scope>NUCLEOTIDE SEQUENCE</scope>
    <source>
        <strain evidence="2">ATCC 50377</strain>
    </source>
</reference>
<name>A0A9P8M0C8_9EUKA</name>
<evidence type="ECO:0000313" key="2">
    <source>
        <dbReference type="EMBL" id="KAH0577630.1"/>
    </source>
</evidence>
<accession>A0A9P8M0C8</accession>
<reference evidence="2" key="2">
    <citation type="submission" date="2020-12" db="EMBL/GenBank/DDBJ databases">
        <title>New Spironucleus salmonicida genome in near-complete chromosomes.</title>
        <authorList>
            <person name="Xu F."/>
            <person name="Kurt Z."/>
            <person name="Jimenez-Gonzalez A."/>
            <person name="Astvaldsson A."/>
            <person name="Andersson J.O."/>
            <person name="Svard S.G."/>
        </authorList>
    </citation>
    <scope>NUCLEOTIDE SEQUENCE</scope>
    <source>
        <strain evidence="2">ATCC 50377</strain>
    </source>
</reference>
<dbReference type="GeneID" id="94295000"/>
<organism evidence="2 3">
    <name type="scientific">Spironucleus salmonicida</name>
    <dbReference type="NCBI Taxonomy" id="348837"/>
    <lineage>
        <taxon>Eukaryota</taxon>
        <taxon>Metamonada</taxon>
        <taxon>Diplomonadida</taxon>
        <taxon>Hexamitidae</taxon>
        <taxon>Hexamitinae</taxon>
        <taxon>Spironucleus</taxon>
    </lineage>
</organism>
<protein>
    <submittedName>
        <fullName evidence="2">Uncharacterized protein</fullName>
    </submittedName>
</protein>
<dbReference type="RefSeq" id="XP_067768396.1">
    <property type="nucleotide sequence ID" value="XM_067904914.1"/>
</dbReference>
<dbReference type="AlphaFoldDB" id="A0A9P8M0C8"/>
<dbReference type="Proteomes" id="UP000018208">
    <property type="component" value="Unassembled WGS sequence"/>
</dbReference>
<comment type="caution">
    <text evidence="2">The sequence shown here is derived from an EMBL/GenBank/DDBJ whole genome shotgun (WGS) entry which is preliminary data.</text>
</comment>
<gene>
    <name evidence="1" type="ORF">SS50377_20977</name>
    <name evidence="2" type="ORF">SS50377_20984</name>
</gene>
<keyword evidence="3" id="KW-1185">Reference proteome</keyword>
<evidence type="ECO:0000313" key="1">
    <source>
        <dbReference type="EMBL" id="KAH0577623.1"/>
    </source>
</evidence>
<dbReference type="EMBL" id="AUWU02000001">
    <property type="protein sequence ID" value="KAH0577630.1"/>
    <property type="molecule type" value="Genomic_DNA"/>
</dbReference>
<evidence type="ECO:0000313" key="3">
    <source>
        <dbReference type="Proteomes" id="UP000018208"/>
    </source>
</evidence>